<evidence type="ECO:0000313" key="5">
    <source>
        <dbReference type="EMBL" id="PVY36626.1"/>
    </source>
</evidence>
<comment type="caution">
    <text evidence="5">The sequence shown here is derived from an EMBL/GenBank/DDBJ whole genome shotgun (WGS) entry which is preliminary data.</text>
</comment>
<dbReference type="AlphaFoldDB" id="A0A2U1AJM8"/>
<evidence type="ECO:0000313" key="6">
    <source>
        <dbReference type="Proteomes" id="UP000245959"/>
    </source>
</evidence>
<dbReference type="Gene3D" id="1.10.10.60">
    <property type="entry name" value="Homeodomain-like"/>
    <property type="match status" value="1"/>
</dbReference>
<accession>A0A2U1AJM8</accession>
<dbReference type="InterPro" id="IPR050204">
    <property type="entry name" value="AraC_XylS_family_regulators"/>
</dbReference>
<dbReference type="SUPFAM" id="SSF46689">
    <property type="entry name" value="Homeodomain-like"/>
    <property type="match status" value="2"/>
</dbReference>
<dbReference type="Gene3D" id="2.60.120.10">
    <property type="entry name" value="Jelly Rolls"/>
    <property type="match status" value="1"/>
</dbReference>
<keyword evidence="2" id="KW-0238">DNA-binding</keyword>
<dbReference type="GeneID" id="78296749"/>
<dbReference type="PROSITE" id="PS01124">
    <property type="entry name" value="HTH_ARAC_FAMILY_2"/>
    <property type="match status" value="1"/>
</dbReference>
<proteinExistence type="predicted"/>
<reference evidence="5 6" key="1">
    <citation type="submission" date="2018-04" db="EMBL/GenBank/DDBJ databases">
        <title>Genomic Encyclopedia of Type Strains, Phase IV (KMG-IV): sequencing the most valuable type-strain genomes for metagenomic binning, comparative biology and taxonomic classification.</title>
        <authorList>
            <person name="Goeker M."/>
        </authorList>
    </citation>
    <scope>NUCLEOTIDE SEQUENCE [LARGE SCALE GENOMIC DNA]</scope>
    <source>
        <strain evidence="5 6">DSM 14823</strain>
    </source>
</reference>
<dbReference type="PANTHER" id="PTHR46796:SF2">
    <property type="entry name" value="TRANSCRIPTIONAL REGULATORY PROTEIN"/>
    <property type="match status" value="1"/>
</dbReference>
<dbReference type="SMART" id="SM00342">
    <property type="entry name" value="HTH_ARAC"/>
    <property type="match status" value="1"/>
</dbReference>
<evidence type="ECO:0000256" key="3">
    <source>
        <dbReference type="ARBA" id="ARBA00023163"/>
    </source>
</evidence>
<sequence length="275" mass="31234">MCRETRTIQRDPELKIEICTFREVVHRFPLHFHDHYVIGCIVSGRRKLFCSGKTFEVKPGDLLLFNPRHPHSCEELDGWPLDYRSIHVSGETMRATVGAITGTPELPVFRGPLHPHSELVPLLEELHEMILHNDHPFRREEAYLLLVETLLRDCSPTVPLPPAAVPESQLAAVSRFLETGYARNITLDELAHRTGIGKYRLLRAFTRSRGISPCRYLESIRISCVVKLLAQGFPSAEAAVLAGFADQSHFTRVFKRTIGVTPGQYRHIFTPEARP</sequence>
<dbReference type="InterPro" id="IPR020449">
    <property type="entry name" value="Tscrpt_reg_AraC-type_HTH"/>
</dbReference>
<dbReference type="InterPro" id="IPR018060">
    <property type="entry name" value="HTH_AraC"/>
</dbReference>
<dbReference type="InterPro" id="IPR037923">
    <property type="entry name" value="HTH-like"/>
</dbReference>
<evidence type="ECO:0000256" key="2">
    <source>
        <dbReference type="ARBA" id="ARBA00023125"/>
    </source>
</evidence>
<evidence type="ECO:0000256" key="1">
    <source>
        <dbReference type="ARBA" id="ARBA00023015"/>
    </source>
</evidence>
<keyword evidence="6" id="KW-1185">Reference proteome</keyword>
<evidence type="ECO:0000259" key="4">
    <source>
        <dbReference type="PROSITE" id="PS01124"/>
    </source>
</evidence>
<dbReference type="Pfam" id="PF02311">
    <property type="entry name" value="AraC_binding"/>
    <property type="match status" value="1"/>
</dbReference>
<dbReference type="SUPFAM" id="SSF51215">
    <property type="entry name" value="Regulatory protein AraC"/>
    <property type="match status" value="1"/>
</dbReference>
<dbReference type="EMBL" id="QEKH01000034">
    <property type="protein sequence ID" value="PVY36626.1"/>
    <property type="molecule type" value="Genomic_DNA"/>
</dbReference>
<dbReference type="PANTHER" id="PTHR46796">
    <property type="entry name" value="HTH-TYPE TRANSCRIPTIONAL ACTIVATOR RHAS-RELATED"/>
    <property type="match status" value="1"/>
</dbReference>
<organism evidence="5 6">
    <name type="scientific">Victivallis vadensis</name>
    <dbReference type="NCBI Taxonomy" id="172901"/>
    <lineage>
        <taxon>Bacteria</taxon>
        <taxon>Pseudomonadati</taxon>
        <taxon>Lentisphaerota</taxon>
        <taxon>Lentisphaeria</taxon>
        <taxon>Victivallales</taxon>
        <taxon>Victivallaceae</taxon>
        <taxon>Victivallis</taxon>
    </lineage>
</organism>
<gene>
    <name evidence="5" type="ORF">C8D82_13432</name>
</gene>
<name>A0A2U1AJM8_9BACT</name>
<dbReference type="PRINTS" id="PR00032">
    <property type="entry name" value="HTHARAC"/>
</dbReference>
<dbReference type="Proteomes" id="UP000245959">
    <property type="component" value="Unassembled WGS sequence"/>
</dbReference>
<dbReference type="GO" id="GO:0003700">
    <property type="term" value="F:DNA-binding transcription factor activity"/>
    <property type="evidence" value="ECO:0007669"/>
    <property type="project" value="InterPro"/>
</dbReference>
<feature type="domain" description="HTH araC/xylS-type" evidence="4">
    <location>
        <begin position="171"/>
        <end position="268"/>
    </location>
</feature>
<dbReference type="InterPro" id="IPR009057">
    <property type="entry name" value="Homeodomain-like_sf"/>
</dbReference>
<dbReference type="Pfam" id="PF12833">
    <property type="entry name" value="HTH_18"/>
    <property type="match status" value="1"/>
</dbReference>
<keyword evidence="3" id="KW-0804">Transcription</keyword>
<dbReference type="GO" id="GO:0043565">
    <property type="term" value="F:sequence-specific DNA binding"/>
    <property type="evidence" value="ECO:0007669"/>
    <property type="project" value="InterPro"/>
</dbReference>
<keyword evidence="1" id="KW-0805">Transcription regulation</keyword>
<dbReference type="RefSeq" id="WP_165833157.1">
    <property type="nucleotide sequence ID" value="NZ_CABMMC010000001.1"/>
</dbReference>
<dbReference type="InterPro" id="IPR003313">
    <property type="entry name" value="AraC-bd"/>
</dbReference>
<dbReference type="InterPro" id="IPR014710">
    <property type="entry name" value="RmlC-like_jellyroll"/>
</dbReference>
<protein>
    <submittedName>
        <fullName evidence="5">AraC family transcriptional regulator</fullName>
    </submittedName>
</protein>